<comment type="caution">
    <text evidence="2">The sequence shown here is derived from an EMBL/GenBank/DDBJ whole genome shotgun (WGS) entry which is preliminary data.</text>
</comment>
<proteinExistence type="predicted"/>
<dbReference type="AlphaFoldDB" id="A0A178J7E3"/>
<dbReference type="RefSeq" id="WP_069669218.1">
    <property type="nucleotide sequence ID" value="NZ_JAPFIM010000018.1"/>
</dbReference>
<dbReference type="InterPro" id="IPR022074">
    <property type="entry name" value="DUF3626"/>
</dbReference>
<evidence type="ECO:0000313" key="1">
    <source>
        <dbReference type="EMBL" id="MDC5739059.1"/>
    </source>
</evidence>
<name>A0A178J7E3_9VIBR</name>
<dbReference type="OrthoDB" id="3770261at2"/>
<gene>
    <name evidence="2" type="ORF">AZ468_21305</name>
    <name evidence="1" type="ORF">OPW20_03215</name>
</gene>
<reference evidence="2 3" key="1">
    <citation type="submission" date="2016-03" db="EMBL/GenBank/DDBJ databases">
        <title>Draft genome sequence of the Vibrio tubiashii subs. europaeus.</title>
        <authorList>
            <person name="Spinard E."/>
            <person name="Dubert J."/>
            <person name="Nelson D.R."/>
            <person name="Barja J.L."/>
        </authorList>
    </citation>
    <scope>NUCLEOTIDE SEQUENCE [LARGE SCALE GENOMIC DNA]</scope>
    <source>
        <strain evidence="3">PP-638</strain>
        <strain evidence="2">PP2-638</strain>
    </source>
</reference>
<sequence length="278" mass="31876">MAQDIYYRALQAIRDKSVENTFLCPYAVTINFHPDRFTHDSRPLIEQIAHDGVLKSQFETQTSNGGLTAFNGGERWLWEQRVFGGVYDTCEAHQRPKYGALNFLESEYGAAPRFGSSYFRINRRVLERTSYCYPDSYYHPTNFAMSSSVKSLVKMAQAFTGDELDRYVEAQIHGELNLAKDVEALVLDPSFKGTEVEVWANKLPCVLEWHSGYVLDVQDVNDNPSYRGGCLIELAVKLATNNKIKPIDLSRAIYQLNFDEQDIKKIWHYMANFGRLAR</sequence>
<reference evidence="1" key="2">
    <citation type="submission" date="2022-11" db="EMBL/GenBank/DDBJ databases">
        <title>Role of the vibriolysin VemA secreted by the emergent pathogen Vibrio europaeus in the colonization of Manila clam mucus.</title>
        <authorList>
            <person name="Martinez C."/>
            <person name="Rodriguez S."/>
            <person name="Vences A."/>
            <person name="Barja J.L."/>
            <person name="Toranzo A.E."/>
            <person name="Dubert J."/>
        </authorList>
    </citation>
    <scope>NUCLEOTIDE SEQUENCE</scope>
    <source>
        <strain evidence="1">3454</strain>
    </source>
</reference>
<organism evidence="2 3">
    <name type="scientific">Vibrio europaeus</name>
    <dbReference type="NCBI Taxonomy" id="300876"/>
    <lineage>
        <taxon>Bacteria</taxon>
        <taxon>Pseudomonadati</taxon>
        <taxon>Pseudomonadota</taxon>
        <taxon>Gammaproteobacteria</taxon>
        <taxon>Vibrionales</taxon>
        <taxon>Vibrionaceae</taxon>
        <taxon>Vibrio</taxon>
        <taxon>Vibrio oreintalis group</taxon>
    </lineage>
</organism>
<dbReference type="Pfam" id="PF12294">
    <property type="entry name" value="DUF3626"/>
    <property type="match status" value="2"/>
</dbReference>
<keyword evidence="4" id="KW-1185">Reference proteome</keyword>
<protein>
    <submittedName>
        <fullName evidence="1">DUF3626 domain-containing protein</fullName>
    </submittedName>
</protein>
<evidence type="ECO:0000313" key="2">
    <source>
        <dbReference type="EMBL" id="OAM98063.1"/>
    </source>
</evidence>
<dbReference type="EMBL" id="LUAX01000007">
    <property type="protein sequence ID" value="OAM98063.1"/>
    <property type="molecule type" value="Genomic_DNA"/>
</dbReference>
<dbReference type="Proteomes" id="UP001150001">
    <property type="component" value="Unassembled WGS sequence"/>
</dbReference>
<dbReference type="Proteomes" id="UP000094761">
    <property type="component" value="Unassembled WGS sequence"/>
</dbReference>
<evidence type="ECO:0000313" key="4">
    <source>
        <dbReference type="Proteomes" id="UP001150001"/>
    </source>
</evidence>
<dbReference type="EMBL" id="JAPFIT010000010">
    <property type="protein sequence ID" value="MDC5739059.1"/>
    <property type="molecule type" value="Genomic_DNA"/>
</dbReference>
<evidence type="ECO:0000313" key="3">
    <source>
        <dbReference type="Proteomes" id="UP000094761"/>
    </source>
</evidence>
<accession>A0A178J7E3</accession>
<dbReference type="GeneID" id="78078271"/>